<evidence type="ECO:0000313" key="2">
    <source>
        <dbReference type="EMBL" id="ACR38712.1"/>
    </source>
</evidence>
<proteinExistence type="evidence at transcript level"/>
<evidence type="ECO:0000256" key="1">
    <source>
        <dbReference type="SAM" id="MobiDB-lite"/>
    </source>
</evidence>
<sequence>MYHPPHVHTKHRPMGMSPTARPHGRTDGPDRSSARRPAAAGAMGSKQNRTDRMPKDGRWGPADADASGPGRTVERVPFFPLSENQSKRAMAAKIGRWVGVSDWPLHCPLVRVRVEPSDNYRAPDPPINPPFGKRCDGTRKAIRRGRLLFAARLDVHVLRASTAPHLLCVGAPAAC</sequence>
<feature type="compositionally biased region" description="Low complexity" evidence="1">
    <location>
        <begin position="35"/>
        <end position="45"/>
    </location>
</feature>
<name>C4JC12_MAIZE</name>
<dbReference type="EMBL" id="BT088359">
    <property type="protein sequence ID" value="ACR38712.1"/>
    <property type="molecule type" value="mRNA"/>
</dbReference>
<dbReference type="AlphaFoldDB" id="C4JC12"/>
<reference evidence="2" key="1">
    <citation type="journal article" date="2009" name="PLoS Genet.">
        <title>Sequencing, mapping, and analysis of 27,455 maize full-length cDNAs.</title>
        <authorList>
            <person name="Soderlund C."/>
            <person name="Descour A."/>
            <person name="Kudrna D."/>
            <person name="Bomhoff M."/>
            <person name="Boyd L."/>
            <person name="Currie J."/>
            <person name="Angelova A."/>
            <person name="Collura K."/>
            <person name="Wissotski M."/>
            <person name="Ashley E."/>
            <person name="Morrow D."/>
            <person name="Fernandes J."/>
            <person name="Walbot V."/>
            <person name="Yu Y."/>
        </authorList>
    </citation>
    <scope>NUCLEOTIDE SEQUENCE</scope>
    <source>
        <strain evidence="2">B73</strain>
    </source>
</reference>
<accession>C4JC12</accession>
<reference evidence="2" key="2">
    <citation type="submission" date="2012-06" db="EMBL/GenBank/DDBJ databases">
        <authorList>
            <person name="Yu Y."/>
            <person name="Currie J."/>
            <person name="Lomeli R."/>
            <person name="Angelova A."/>
            <person name="Collura K."/>
            <person name="Wissotski M."/>
            <person name="Campos D."/>
            <person name="Kudrna D."/>
            <person name="Golser W."/>
            <person name="Ashely E."/>
            <person name="Descour A."/>
            <person name="Fernandes J."/>
            <person name="Soderlund C."/>
            <person name="Walbot V."/>
        </authorList>
    </citation>
    <scope>NUCLEOTIDE SEQUENCE</scope>
    <source>
        <strain evidence="2">B73</strain>
    </source>
</reference>
<organism evidence="2">
    <name type="scientific">Zea mays</name>
    <name type="common">Maize</name>
    <dbReference type="NCBI Taxonomy" id="4577"/>
    <lineage>
        <taxon>Eukaryota</taxon>
        <taxon>Viridiplantae</taxon>
        <taxon>Streptophyta</taxon>
        <taxon>Embryophyta</taxon>
        <taxon>Tracheophyta</taxon>
        <taxon>Spermatophyta</taxon>
        <taxon>Magnoliopsida</taxon>
        <taxon>Liliopsida</taxon>
        <taxon>Poales</taxon>
        <taxon>Poaceae</taxon>
        <taxon>PACMAD clade</taxon>
        <taxon>Panicoideae</taxon>
        <taxon>Andropogonodae</taxon>
        <taxon>Andropogoneae</taxon>
        <taxon>Tripsacinae</taxon>
        <taxon>Zea</taxon>
    </lineage>
</organism>
<protein>
    <submittedName>
        <fullName evidence="2">Uncharacterized protein</fullName>
    </submittedName>
</protein>
<feature type="compositionally biased region" description="Basic and acidic residues" evidence="1">
    <location>
        <begin position="24"/>
        <end position="33"/>
    </location>
</feature>
<feature type="compositionally biased region" description="Basic and acidic residues" evidence="1">
    <location>
        <begin position="48"/>
        <end position="58"/>
    </location>
</feature>
<feature type="compositionally biased region" description="Basic residues" evidence="1">
    <location>
        <begin position="1"/>
        <end position="13"/>
    </location>
</feature>
<feature type="region of interest" description="Disordered" evidence="1">
    <location>
        <begin position="1"/>
        <end position="72"/>
    </location>
</feature>